<protein>
    <submittedName>
        <fullName evidence="5">Acyltransferase 3</fullName>
    </submittedName>
</protein>
<dbReference type="EMBL" id="CP005587">
    <property type="protein sequence ID" value="AGK58359.1"/>
    <property type="molecule type" value="Genomic_DNA"/>
</dbReference>
<organism evidence="5 6">
    <name type="scientific">Hyphomicrobium denitrificans 1NES1</name>
    <dbReference type="NCBI Taxonomy" id="670307"/>
    <lineage>
        <taxon>Bacteria</taxon>
        <taxon>Pseudomonadati</taxon>
        <taxon>Pseudomonadota</taxon>
        <taxon>Alphaproteobacteria</taxon>
        <taxon>Hyphomicrobiales</taxon>
        <taxon>Hyphomicrobiaceae</taxon>
        <taxon>Hyphomicrobium</taxon>
    </lineage>
</organism>
<dbReference type="HOGENOM" id="CLU_005679_10_4_5"/>
<evidence type="ECO:0000313" key="6">
    <source>
        <dbReference type="Proteomes" id="UP000005952"/>
    </source>
</evidence>
<feature type="transmembrane region" description="Helical" evidence="2">
    <location>
        <begin position="150"/>
        <end position="169"/>
    </location>
</feature>
<dbReference type="AlphaFoldDB" id="N0B4A3"/>
<feature type="transmembrane region" description="Helical" evidence="2">
    <location>
        <begin position="329"/>
        <end position="349"/>
    </location>
</feature>
<dbReference type="GO" id="GO:0016747">
    <property type="term" value="F:acyltransferase activity, transferring groups other than amino-acyl groups"/>
    <property type="evidence" value="ECO:0007669"/>
    <property type="project" value="InterPro"/>
</dbReference>
<keyword evidence="2" id="KW-0812">Transmembrane</keyword>
<accession>N0B4A3</accession>
<feature type="transmembrane region" description="Helical" evidence="2">
    <location>
        <begin position="290"/>
        <end position="309"/>
    </location>
</feature>
<feature type="domain" description="Acyltransferase 3" evidence="3">
    <location>
        <begin position="22"/>
        <end position="346"/>
    </location>
</feature>
<sequence>MSNRGRGTVQTRSFAAKTHRLDIDGLRGLAVAGVVAYHFGLGVPGGYGGVDIFFVISGFLIAGIIKSELDVGSFSLAGFYVRRIRRILPALVVMAVVTTLFAAAVLFPVDLKAYGRSLLGVATSTSNYVFAHETGYFNGPATGKPLLHTWSLSVEEQFYLAFPLLLAVVYRWRRDAAVAVLVLIALLSFAYSVRQVDLRPERAFFVTPTRIWELLAGVLLALGVAPRFASRVLRESAAAAGIALILFGYFYFTNQTPFPGIAAVPLCLGAVLVIYAGSETSAPPTVVARFLSLPPAVGIGLVSYSIYLWHWPLMVLVRYRFPDVWQGEATGHLSVGLAFAAASTALGALSWRFVEQPFRQSRLRNPPRSAFASAALSIALLASLAFWLTNRPGWFHNWPNDIRPLLAEWGTGKGPSCASHRVARGWPAPACLVGASDVAADTVLWGDSHATALLSSVAAYGAAHDRAIIIASYLNCPPLADAVFYGAPKNNHCHTSVDELMKRVMAPDVRRVVIVARWAMYAEGENDGREVFLLSPGPRSDNAPVFSALLEATVKRIAAKGREVVLLGPIPEQTDNIAAAFARHYAWGQSLPPEPTLAMFLNRQRHVLPVLQRLEAVPNVRVVYPHSALCDDKVCHYSKDGAPLYRDTNHLNRTGAAAISGIIAQVFSDASSNGSAKASGDRKPLATLSGTGPSTAVP</sequence>
<keyword evidence="6" id="KW-1185">Reference proteome</keyword>
<feature type="transmembrane region" description="Helical" evidence="2">
    <location>
        <begin position="370"/>
        <end position="388"/>
    </location>
</feature>
<feature type="transmembrane region" description="Helical" evidence="2">
    <location>
        <begin position="205"/>
        <end position="225"/>
    </location>
</feature>
<dbReference type="Proteomes" id="UP000005952">
    <property type="component" value="Chromosome"/>
</dbReference>
<dbReference type="STRING" id="670307.HYPDE_33433"/>
<feature type="compositionally biased region" description="Polar residues" evidence="1">
    <location>
        <begin position="688"/>
        <end position="698"/>
    </location>
</feature>
<dbReference type="InterPro" id="IPR043968">
    <property type="entry name" value="SGNH"/>
</dbReference>
<name>N0B4A3_9HYPH</name>
<dbReference type="PANTHER" id="PTHR23028">
    <property type="entry name" value="ACETYLTRANSFERASE"/>
    <property type="match status" value="1"/>
</dbReference>
<dbReference type="GO" id="GO:0016020">
    <property type="term" value="C:membrane"/>
    <property type="evidence" value="ECO:0007669"/>
    <property type="project" value="TreeGrafter"/>
</dbReference>
<gene>
    <name evidence="5" type="ORF">HYPDE_33433</name>
</gene>
<feature type="transmembrane region" description="Helical" evidence="2">
    <location>
        <begin position="232"/>
        <end position="252"/>
    </location>
</feature>
<proteinExistence type="predicted"/>
<dbReference type="eggNOG" id="COG1835">
    <property type="taxonomic scope" value="Bacteria"/>
</dbReference>
<dbReference type="OrthoDB" id="9796461at2"/>
<feature type="region of interest" description="Disordered" evidence="1">
    <location>
        <begin position="672"/>
        <end position="698"/>
    </location>
</feature>
<evidence type="ECO:0000259" key="4">
    <source>
        <dbReference type="Pfam" id="PF19040"/>
    </source>
</evidence>
<feature type="domain" description="SGNH" evidence="4">
    <location>
        <begin position="426"/>
        <end position="665"/>
    </location>
</feature>
<evidence type="ECO:0000256" key="2">
    <source>
        <dbReference type="SAM" id="Phobius"/>
    </source>
</evidence>
<feature type="transmembrane region" description="Helical" evidence="2">
    <location>
        <begin position="258"/>
        <end position="278"/>
    </location>
</feature>
<evidence type="ECO:0000256" key="1">
    <source>
        <dbReference type="SAM" id="MobiDB-lite"/>
    </source>
</evidence>
<feature type="transmembrane region" description="Helical" evidence="2">
    <location>
        <begin position="176"/>
        <end position="193"/>
    </location>
</feature>
<dbReference type="RefSeq" id="WP_015598384.1">
    <property type="nucleotide sequence ID" value="NC_021172.1"/>
</dbReference>
<keyword evidence="2" id="KW-0472">Membrane</keyword>
<dbReference type="InterPro" id="IPR050879">
    <property type="entry name" value="Acyltransferase_3"/>
</dbReference>
<keyword evidence="5" id="KW-0808">Transferase</keyword>
<dbReference type="InterPro" id="IPR002656">
    <property type="entry name" value="Acyl_transf_3_dom"/>
</dbReference>
<dbReference type="GO" id="GO:0009103">
    <property type="term" value="P:lipopolysaccharide biosynthetic process"/>
    <property type="evidence" value="ECO:0007669"/>
    <property type="project" value="TreeGrafter"/>
</dbReference>
<feature type="transmembrane region" description="Helical" evidence="2">
    <location>
        <begin position="21"/>
        <end position="40"/>
    </location>
</feature>
<evidence type="ECO:0000259" key="3">
    <source>
        <dbReference type="Pfam" id="PF01757"/>
    </source>
</evidence>
<dbReference type="Pfam" id="PF19040">
    <property type="entry name" value="SGNH"/>
    <property type="match status" value="1"/>
</dbReference>
<feature type="transmembrane region" description="Helical" evidence="2">
    <location>
        <begin position="86"/>
        <end position="109"/>
    </location>
</feature>
<dbReference type="PANTHER" id="PTHR23028:SF53">
    <property type="entry name" value="ACYL_TRANSF_3 DOMAIN-CONTAINING PROTEIN"/>
    <property type="match status" value="1"/>
</dbReference>
<keyword evidence="5" id="KW-0012">Acyltransferase</keyword>
<reference evidence="5 6" key="1">
    <citation type="journal article" date="2013" name="Genome Announc.">
        <title>Genome sequences for three denitrifying bacterial strains isolated from a uranium- and nitrate-contaminated subsurface environment.</title>
        <authorList>
            <person name="Venkatramanan R."/>
            <person name="Prakash O."/>
            <person name="Woyke T."/>
            <person name="Chain P."/>
            <person name="Goodwin L.A."/>
            <person name="Watson D."/>
            <person name="Brooks S."/>
            <person name="Kostka J.E."/>
            <person name="Green S.J."/>
        </authorList>
    </citation>
    <scope>NUCLEOTIDE SEQUENCE [LARGE SCALE GENOMIC DNA]</scope>
    <source>
        <strain evidence="5 6">1NES1</strain>
    </source>
</reference>
<dbReference type="Pfam" id="PF01757">
    <property type="entry name" value="Acyl_transf_3"/>
    <property type="match status" value="1"/>
</dbReference>
<dbReference type="KEGG" id="hdt:HYPDE_33433"/>
<keyword evidence="2" id="KW-1133">Transmembrane helix</keyword>
<feature type="transmembrane region" description="Helical" evidence="2">
    <location>
        <begin position="46"/>
        <end position="65"/>
    </location>
</feature>
<evidence type="ECO:0000313" key="5">
    <source>
        <dbReference type="EMBL" id="AGK58359.1"/>
    </source>
</evidence>